<protein>
    <recommendedName>
        <fullName evidence="1">DUF1858 domain-containing protein</fullName>
    </recommendedName>
</protein>
<dbReference type="Pfam" id="PF08984">
    <property type="entry name" value="DUF1858"/>
    <property type="match status" value="1"/>
</dbReference>
<dbReference type="SUPFAM" id="SSF140683">
    <property type="entry name" value="SP0561-like"/>
    <property type="match status" value="1"/>
</dbReference>
<organism evidence="2 3">
    <name type="scientific">Thalassobaculum fulvum</name>
    <dbReference type="NCBI Taxonomy" id="1633335"/>
    <lineage>
        <taxon>Bacteria</taxon>
        <taxon>Pseudomonadati</taxon>
        <taxon>Pseudomonadota</taxon>
        <taxon>Alphaproteobacteria</taxon>
        <taxon>Rhodospirillales</taxon>
        <taxon>Thalassobaculaceae</taxon>
        <taxon>Thalassobaculum</taxon>
    </lineage>
</organism>
<dbReference type="AlphaFoldDB" id="A0A918XS85"/>
<accession>A0A918XS85</accession>
<dbReference type="NCBIfam" id="TIGR03980">
    <property type="entry name" value="prismane_assoc"/>
    <property type="match status" value="1"/>
</dbReference>
<sequence length="77" mass="8582">MTRTELLSMTVDDVMARWPETVPVFHRRRMACPGCVMAPFMTVAEAARSYAQPEDELAADLARAIPPETTDSARRVS</sequence>
<dbReference type="InterPro" id="IPR015077">
    <property type="entry name" value="DUF1858"/>
</dbReference>
<dbReference type="EMBL" id="BMZS01000005">
    <property type="protein sequence ID" value="GHD51868.1"/>
    <property type="molecule type" value="Genomic_DNA"/>
</dbReference>
<reference evidence="2" key="2">
    <citation type="submission" date="2020-09" db="EMBL/GenBank/DDBJ databases">
        <authorList>
            <person name="Sun Q."/>
            <person name="Kim S."/>
        </authorList>
    </citation>
    <scope>NUCLEOTIDE SEQUENCE</scope>
    <source>
        <strain evidence="2">KCTC 42651</strain>
    </source>
</reference>
<dbReference type="Gene3D" id="1.10.3910.10">
    <property type="entry name" value="SP0561-like"/>
    <property type="match status" value="1"/>
</dbReference>
<name>A0A918XS85_9PROT</name>
<gene>
    <name evidence="2" type="ORF">GCM10017083_26770</name>
</gene>
<dbReference type="InterPro" id="IPR038062">
    <property type="entry name" value="ScdA-like_N_sf"/>
</dbReference>
<evidence type="ECO:0000259" key="1">
    <source>
        <dbReference type="Pfam" id="PF08984"/>
    </source>
</evidence>
<keyword evidence="3" id="KW-1185">Reference proteome</keyword>
<feature type="domain" description="DUF1858" evidence="1">
    <location>
        <begin position="8"/>
        <end position="57"/>
    </location>
</feature>
<reference evidence="2" key="1">
    <citation type="journal article" date="2014" name="Int. J. Syst. Evol. Microbiol.">
        <title>Complete genome sequence of Corynebacterium casei LMG S-19264T (=DSM 44701T), isolated from a smear-ripened cheese.</title>
        <authorList>
            <consortium name="US DOE Joint Genome Institute (JGI-PGF)"/>
            <person name="Walter F."/>
            <person name="Albersmeier A."/>
            <person name="Kalinowski J."/>
            <person name="Ruckert C."/>
        </authorList>
    </citation>
    <scope>NUCLEOTIDE SEQUENCE</scope>
    <source>
        <strain evidence="2">KCTC 42651</strain>
    </source>
</reference>
<comment type="caution">
    <text evidence="2">The sequence shown here is derived from an EMBL/GenBank/DDBJ whole genome shotgun (WGS) entry which is preliminary data.</text>
</comment>
<evidence type="ECO:0000313" key="3">
    <source>
        <dbReference type="Proteomes" id="UP000630353"/>
    </source>
</evidence>
<evidence type="ECO:0000313" key="2">
    <source>
        <dbReference type="EMBL" id="GHD51868.1"/>
    </source>
</evidence>
<proteinExistence type="predicted"/>
<dbReference type="InterPro" id="IPR023883">
    <property type="entry name" value="CHP03980_redox-disulphide"/>
</dbReference>
<dbReference type="Proteomes" id="UP000630353">
    <property type="component" value="Unassembled WGS sequence"/>
</dbReference>